<dbReference type="AlphaFoldDB" id="A0A7W3INX2"/>
<dbReference type="EMBL" id="JACGWT010000001">
    <property type="protein sequence ID" value="MBA8792517.1"/>
    <property type="molecule type" value="Genomic_DNA"/>
</dbReference>
<evidence type="ECO:0000313" key="2">
    <source>
        <dbReference type="Proteomes" id="UP000523079"/>
    </source>
</evidence>
<comment type="caution">
    <text evidence="1">The sequence shown here is derived from an EMBL/GenBank/DDBJ whole genome shotgun (WGS) entry which is preliminary data.</text>
</comment>
<name>A0A7W3INX2_9ACTN</name>
<accession>A0A7W3INX2</accession>
<dbReference type="PANTHER" id="PTHR38436:SF1">
    <property type="entry name" value="ESTER CYCLASE"/>
    <property type="match status" value="1"/>
</dbReference>
<gene>
    <name evidence="1" type="ORF">FHX74_000111</name>
</gene>
<reference evidence="1 2" key="1">
    <citation type="submission" date="2020-07" db="EMBL/GenBank/DDBJ databases">
        <title>Sequencing the genomes of 1000 actinobacteria strains.</title>
        <authorList>
            <person name="Klenk H.-P."/>
        </authorList>
    </citation>
    <scope>NUCLEOTIDE SEQUENCE [LARGE SCALE GENOMIC DNA]</scope>
    <source>
        <strain evidence="1 2">DSM 100723</strain>
    </source>
</reference>
<evidence type="ECO:0000313" key="1">
    <source>
        <dbReference type="EMBL" id="MBA8792517.1"/>
    </source>
</evidence>
<dbReference type="Gene3D" id="3.10.450.50">
    <property type="match status" value="1"/>
</dbReference>
<dbReference type="Pfam" id="PF07366">
    <property type="entry name" value="SnoaL"/>
    <property type="match status" value="1"/>
</dbReference>
<proteinExistence type="predicted"/>
<sequence>MYREVTVLSVERAAREVEEILATRAYDRLRDVVTEDFVDHGAPPGASTGADGYVATLRFVGEQLGIAYQVVGVIASGDDAVVHTIARGSYTAPLLGIPATGRPFAVPAMHWYRARGDRLAEHWGVIDQLGMLTQAGALPLT</sequence>
<dbReference type="PANTHER" id="PTHR38436">
    <property type="entry name" value="POLYKETIDE CYCLASE SNOAL-LIKE DOMAIN"/>
    <property type="match status" value="1"/>
</dbReference>
<protein>
    <submittedName>
        <fullName evidence="1">Putative ester cyclase</fullName>
    </submittedName>
</protein>
<keyword evidence="2" id="KW-1185">Reference proteome</keyword>
<dbReference type="InterPro" id="IPR032710">
    <property type="entry name" value="NTF2-like_dom_sf"/>
</dbReference>
<dbReference type="SUPFAM" id="SSF54427">
    <property type="entry name" value="NTF2-like"/>
    <property type="match status" value="1"/>
</dbReference>
<dbReference type="GO" id="GO:0030638">
    <property type="term" value="P:polyketide metabolic process"/>
    <property type="evidence" value="ECO:0007669"/>
    <property type="project" value="InterPro"/>
</dbReference>
<organism evidence="1 2">
    <name type="scientific">Microlunatus kandeliicorticis</name>
    <dbReference type="NCBI Taxonomy" id="1759536"/>
    <lineage>
        <taxon>Bacteria</taxon>
        <taxon>Bacillati</taxon>
        <taxon>Actinomycetota</taxon>
        <taxon>Actinomycetes</taxon>
        <taxon>Propionibacteriales</taxon>
        <taxon>Propionibacteriaceae</taxon>
        <taxon>Microlunatus</taxon>
    </lineage>
</organism>
<dbReference type="Proteomes" id="UP000523079">
    <property type="component" value="Unassembled WGS sequence"/>
</dbReference>
<dbReference type="InterPro" id="IPR009959">
    <property type="entry name" value="Cyclase_SnoaL-like"/>
</dbReference>